<keyword evidence="3" id="KW-1185">Reference proteome</keyword>
<feature type="compositionally biased region" description="Low complexity" evidence="1">
    <location>
        <begin position="182"/>
        <end position="194"/>
    </location>
</feature>
<organism evidence="2 3">
    <name type="scientific">Phyllosticta citriasiana</name>
    <dbReference type="NCBI Taxonomy" id="595635"/>
    <lineage>
        <taxon>Eukaryota</taxon>
        <taxon>Fungi</taxon>
        <taxon>Dikarya</taxon>
        <taxon>Ascomycota</taxon>
        <taxon>Pezizomycotina</taxon>
        <taxon>Dothideomycetes</taxon>
        <taxon>Dothideomycetes incertae sedis</taxon>
        <taxon>Botryosphaeriales</taxon>
        <taxon>Phyllostictaceae</taxon>
        <taxon>Phyllosticta</taxon>
    </lineage>
</organism>
<sequence length="291" mass="33298">MVIIKTKTHAHSWMQRWAAIKDAKLRCDVESLKQQLDQYLFLNSDETDVDLPDYKWDEDSAEVRPKFEALEVGASSDCLYLTFRRESGEITVLATWFQDDGSIYMRFERPALSKDYDTKDSSGLVPESAVTTIFNAYVEFYEALHEHAQALNVRRLCAFNRAKAQKNISEIDRRTPTKAQSYKRSSSSSPTVSRRSAKRRRIDDSDRDDDDRGNLYDAIAPFFKIHQRVLSASQRTYDPLSTLNLQNESVKAVIEELGEALEQYKKEKMGSDGEQASGSKQSVKVKIKSPK</sequence>
<accession>A0ABR1L141</accession>
<name>A0ABR1L141_9PEZI</name>
<gene>
    <name evidence="2" type="ORF">IWZ03DRAFT_18962</name>
</gene>
<evidence type="ECO:0000313" key="3">
    <source>
        <dbReference type="Proteomes" id="UP001363622"/>
    </source>
</evidence>
<feature type="region of interest" description="Disordered" evidence="1">
    <location>
        <begin position="265"/>
        <end position="291"/>
    </location>
</feature>
<dbReference type="Proteomes" id="UP001363622">
    <property type="component" value="Unassembled WGS sequence"/>
</dbReference>
<comment type="caution">
    <text evidence="2">The sequence shown here is derived from an EMBL/GenBank/DDBJ whole genome shotgun (WGS) entry which is preliminary data.</text>
</comment>
<dbReference type="EMBL" id="JBBPHU010000001">
    <property type="protein sequence ID" value="KAK7524144.1"/>
    <property type="molecule type" value="Genomic_DNA"/>
</dbReference>
<feature type="region of interest" description="Disordered" evidence="1">
    <location>
        <begin position="168"/>
        <end position="211"/>
    </location>
</feature>
<proteinExistence type="predicted"/>
<evidence type="ECO:0000313" key="2">
    <source>
        <dbReference type="EMBL" id="KAK7524144.1"/>
    </source>
</evidence>
<reference evidence="2 3" key="1">
    <citation type="submission" date="2024-04" db="EMBL/GenBank/DDBJ databases">
        <title>Phyllosticta paracitricarpa is synonymous to the EU quarantine fungus P. citricarpa based on phylogenomic analyses.</title>
        <authorList>
            <consortium name="Lawrence Berkeley National Laboratory"/>
            <person name="Van Ingen-Buijs V.A."/>
            <person name="Van Westerhoven A.C."/>
            <person name="Haridas S."/>
            <person name="Skiadas P."/>
            <person name="Martin F."/>
            <person name="Groenewald J.Z."/>
            <person name="Crous P.W."/>
            <person name="Seidl M.F."/>
        </authorList>
    </citation>
    <scope>NUCLEOTIDE SEQUENCE [LARGE SCALE GENOMIC DNA]</scope>
    <source>
        <strain evidence="2 3">CBS 123371</strain>
    </source>
</reference>
<evidence type="ECO:0000256" key="1">
    <source>
        <dbReference type="SAM" id="MobiDB-lite"/>
    </source>
</evidence>
<protein>
    <submittedName>
        <fullName evidence="2">Uncharacterized protein</fullName>
    </submittedName>
</protein>